<feature type="region of interest" description="Disordered" evidence="1">
    <location>
        <begin position="84"/>
        <end position="106"/>
    </location>
</feature>
<name>A0A804N4E4_MAIZE</name>
<dbReference type="Proteomes" id="UP000007305">
    <property type="component" value="Chromosome 3"/>
</dbReference>
<dbReference type="EnsemblPlants" id="Zm00001eb134170_T001">
    <property type="protein sequence ID" value="Zm00001eb134170_P001"/>
    <property type="gene ID" value="Zm00001eb134170"/>
</dbReference>
<keyword evidence="3" id="KW-1185">Reference proteome</keyword>
<evidence type="ECO:0000256" key="1">
    <source>
        <dbReference type="SAM" id="MobiDB-lite"/>
    </source>
</evidence>
<proteinExistence type="predicted"/>
<dbReference type="AlphaFoldDB" id="A0A804N4E4"/>
<organism evidence="2 3">
    <name type="scientific">Zea mays</name>
    <name type="common">Maize</name>
    <dbReference type="NCBI Taxonomy" id="4577"/>
    <lineage>
        <taxon>Eukaryota</taxon>
        <taxon>Viridiplantae</taxon>
        <taxon>Streptophyta</taxon>
        <taxon>Embryophyta</taxon>
        <taxon>Tracheophyta</taxon>
        <taxon>Spermatophyta</taxon>
        <taxon>Magnoliopsida</taxon>
        <taxon>Liliopsida</taxon>
        <taxon>Poales</taxon>
        <taxon>Poaceae</taxon>
        <taxon>PACMAD clade</taxon>
        <taxon>Panicoideae</taxon>
        <taxon>Andropogonodae</taxon>
        <taxon>Andropogoneae</taxon>
        <taxon>Tripsacinae</taxon>
        <taxon>Zea</taxon>
    </lineage>
</organism>
<dbReference type="Gramene" id="Zm00001eb134170_T001">
    <property type="protein sequence ID" value="Zm00001eb134170_P001"/>
    <property type="gene ID" value="Zm00001eb134170"/>
</dbReference>
<reference evidence="3" key="1">
    <citation type="submission" date="2015-12" db="EMBL/GenBank/DDBJ databases">
        <title>Update maize B73 reference genome by single molecule sequencing technologies.</title>
        <authorList>
            <consortium name="Maize Genome Sequencing Project"/>
            <person name="Ware D."/>
        </authorList>
    </citation>
    <scope>NUCLEOTIDE SEQUENCE [LARGE SCALE GENOMIC DNA]</scope>
    <source>
        <strain evidence="3">cv. B73</strain>
    </source>
</reference>
<evidence type="ECO:0000313" key="2">
    <source>
        <dbReference type="EnsemblPlants" id="Zm00001eb134170_P001"/>
    </source>
</evidence>
<accession>A0A804N4E4</accession>
<dbReference type="InParanoid" id="A0A804N4E4"/>
<evidence type="ECO:0000313" key="3">
    <source>
        <dbReference type="Proteomes" id="UP000007305"/>
    </source>
</evidence>
<sequence length="106" mass="11781">MVLPSHVFCSLSTIRLPIRSLASFDLRTTRTHPTLSTTNPREICSHLFISPIARGLRPSPLAVGLSQPLTLHRHRLPLLPPREFGSRSPCHYSSPPPTISPRLGRC</sequence>
<reference evidence="2" key="3">
    <citation type="submission" date="2021-05" db="UniProtKB">
        <authorList>
            <consortium name="EnsemblPlants"/>
        </authorList>
    </citation>
    <scope>IDENTIFICATION</scope>
    <source>
        <strain evidence="2">cv. B73</strain>
    </source>
</reference>
<reference evidence="2" key="2">
    <citation type="submission" date="2019-07" db="EMBL/GenBank/DDBJ databases">
        <authorList>
            <person name="Seetharam A."/>
            <person name="Woodhouse M."/>
            <person name="Cannon E."/>
        </authorList>
    </citation>
    <scope>NUCLEOTIDE SEQUENCE [LARGE SCALE GENOMIC DNA]</scope>
    <source>
        <strain evidence="2">cv. B73</strain>
    </source>
</reference>
<protein>
    <submittedName>
        <fullName evidence="2">Uncharacterized protein</fullName>
    </submittedName>
</protein>